<organism evidence="1">
    <name type="scientific">Aegilops tauschii</name>
    <name type="common">Tausch's goatgrass</name>
    <name type="synonym">Aegilops squarrosa</name>
    <dbReference type="NCBI Taxonomy" id="37682"/>
    <lineage>
        <taxon>Eukaryota</taxon>
        <taxon>Viridiplantae</taxon>
        <taxon>Streptophyta</taxon>
        <taxon>Embryophyta</taxon>
        <taxon>Tracheophyta</taxon>
        <taxon>Spermatophyta</taxon>
        <taxon>Magnoliopsida</taxon>
        <taxon>Liliopsida</taxon>
        <taxon>Poales</taxon>
        <taxon>Poaceae</taxon>
        <taxon>BOP clade</taxon>
        <taxon>Pooideae</taxon>
        <taxon>Triticodae</taxon>
        <taxon>Triticeae</taxon>
        <taxon>Triticinae</taxon>
        <taxon>Aegilops</taxon>
    </lineage>
</organism>
<proteinExistence type="predicted"/>
<protein>
    <recommendedName>
        <fullName evidence="2">F-box associated domain-containing protein</fullName>
    </recommendedName>
</protein>
<dbReference type="AlphaFoldDB" id="M8C3I9"/>
<sequence length="232" mass="26479">MALSINLTNDKYQVIKPPEGFRPEYDTGHYLGKSRNGVYYALLNDLRLRIWYLDGTGDRINWILKSDVDLRNLLAVFTPNHSDRSAEVQYAKCDEDDGSNALVKEDFGLNFDNDNATSTEDRPKHIGYSILGFHPNEEIVFFHTPFNRVMAYHFNSPKIKEFCCLPLITQNRISLSFPYAISLSSLGTEASHSIEIINLELSHRFSPGQQSLTLDWVNTFSNQSEADGLLFF</sequence>
<reference evidence="1" key="1">
    <citation type="submission" date="2015-06" db="UniProtKB">
        <authorList>
            <consortium name="EnsemblPlants"/>
        </authorList>
    </citation>
    <scope>IDENTIFICATION</scope>
</reference>
<dbReference type="PANTHER" id="PTHR34591">
    <property type="entry name" value="OS03G0653100 PROTEIN-RELATED"/>
    <property type="match status" value="1"/>
</dbReference>
<dbReference type="EnsemblPlants" id="EMT31835">
    <property type="protein sequence ID" value="EMT31835"/>
    <property type="gene ID" value="F775_01156"/>
</dbReference>
<evidence type="ECO:0000313" key="1">
    <source>
        <dbReference type="EnsemblPlants" id="EMT31835"/>
    </source>
</evidence>
<evidence type="ECO:0008006" key="2">
    <source>
        <dbReference type="Google" id="ProtNLM"/>
    </source>
</evidence>
<name>M8C3I9_AEGTA</name>
<accession>M8C3I9</accession>
<dbReference type="PANTHER" id="PTHR34591:SF60">
    <property type="entry name" value="OS01G0824700 PROTEIN"/>
    <property type="match status" value="1"/>
</dbReference>